<dbReference type="InterPro" id="IPR050776">
    <property type="entry name" value="Ank_Repeat/CDKN_Inhibitor"/>
</dbReference>
<feature type="repeat" description="ANK" evidence="3">
    <location>
        <begin position="391"/>
        <end position="423"/>
    </location>
</feature>
<dbReference type="AlphaFoldDB" id="A0A8H6YMA8"/>
<name>A0A8H6YMA8_9AGAR</name>
<protein>
    <submittedName>
        <fullName evidence="4">ANK-REP-REGION domain-containing protein</fullName>
    </submittedName>
</protein>
<dbReference type="OrthoDB" id="7464126at2759"/>
<dbReference type="SUPFAM" id="SSF48403">
    <property type="entry name" value="Ankyrin repeat"/>
    <property type="match status" value="1"/>
</dbReference>
<dbReference type="Proteomes" id="UP000623467">
    <property type="component" value="Unassembled WGS sequence"/>
</dbReference>
<dbReference type="SMART" id="SM00248">
    <property type="entry name" value="ANK"/>
    <property type="match status" value="3"/>
</dbReference>
<dbReference type="Pfam" id="PF12796">
    <property type="entry name" value="Ank_2"/>
    <property type="match status" value="1"/>
</dbReference>
<evidence type="ECO:0000313" key="4">
    <source>
        <dbReference type="EMBL" id="KAF7361267.1"/>
    </source>
</evidence>
<keyword evidence="5" id="KW-1185">Reference proteome</keyword>
<accession>A0A8H6YMA8</accession>
<gene>
    <name evidence="4" type="ORF">MSAN_01159000</name>
</gene>
<keyword evidence="1" id="KW-0677">Repeat</keyword>
<proteinExistence type="predicted"/>
<keyword evidence="2 3" id="KW-0040">ANK repeat</keyword>
<sequence length="476" mass="52658">MSFGVGLGDIALVTTWTWSIYKSCKESSEDFRKMTGELMGLHAVLCEMKDFMEENGDQLEDSRRNRLTILMDGCKSSLQELYDLYTRYESLSTQRQRTWDRMRFGLKNLADVRQRIITSTTALNTFTTALLSASIPRLEKRLVKLVTEVQSGMREKSVVSVSDIAATIDSPQVWGDLRRELDDVGISPVVAEERREFIISWLKDAAAAGMLDENARLVGVESASIRTFTPVDDEDLDSASILPDDESFSIRSITPTPGDDRESNFYHTAMSHDHGSSEGTTAGARSAALNMNAMSNAFDAEVKRRHNDRPVAEIFDPLAASITYALPSPSSTSVSSNGTARPTPRRRRTFGLVEKLFQKQTAIVQAASDGDIDKVARLLSMGMDVNAVDRWGWSALSMCGYGGHVAIARLLLDHGAKIDNVDVDGDTPKSLAEQRGHSDVAIMLEEEEALRELRQKEALQSIESMHMARSRTTSSA</sequence>
<feature type="repeat" description="ANK" evidence="3">
    <location>
        <begin position="358"/>
        <end position="390"/>
    </location>
</feature>
<dbReference type="PROSITE" id="PS50088">
    <property type="entry name" value="ANK_REPEAT"/>
    <property type="match status" value="2"/>
</dbReference>
<evidence type="ECO:0000256" key="1">
    <source>
        <dbReference type="ARBA" id="ARBA00022737"/>
    </source>
</evidence>
<dbReference type="EMBL" id="JACAZH010000008">
    <property type="protein sequence ID" value="KAF7361267.1"/>
    <property type="molecule type" value="Genomic_DNA"/>
</dbReference>
<reference evidence="4" key="1">
    <citation type="submission" date="2020-05" db="EMBL/GenBank/DDBJ databases">
        <title>Mycena genomes resolve the evolution of fungal bioluminescence.</title>
        <authorList>
            <person name="Tsai I.J."/>
        </authorList>
    </citation>
    <scope>NUCLEOTIDE SEQUENCE</scope>
    <source>
        <strain evidence="4">160909Yilan</strain>
    </source>
</reference>
<evidence type="ECO:0000313" key="5">
    <source>
        <dbReference type="Proteomes" id="UP000623467"/>
    </source>
</evidence>
<dbReference type="PANTHER" id="PTHR24201">
    <property type="entry name" value="ANK_REP_REGION DOMAIN-CONTAINING PROTEIN"/>
    <property type="match status" value="1"/>
</dbReference>
<dbReference type="Gene3D" id="1.25.40.20">
    <property type="entry name" value="Ankyrin repeat-containing domain"/>
    <property type="match status" value="1"/>
</dbReference>
<evidence type="ECO:0000256" key="3">
    <source>
        <dbReference type="PROSITE-ProRule" id="PRU00023"/>
    </source>
</evidence>
<dbReference type="InterPro" id="IPR002110">
    <property type="entry name" value="Ankyrin_rpt"/>
</dbReference>
<evidence type="ECO:0000256" key="2">
    <source>
        <dbReference type="ARBA" id="ARBA00023043"/>
    </source>
</evidence>
<comment type="caution">
    <text evidence="4">The sequence shown here is derived from an EMBL/GenBank/DDBJ whole genome shotgun (WGS) entry which is preliminary data.</text>
</comment>
<organism evidence="4 5">
    <name type="scientific">Mycena sanguinolenta</name>
    <dbReference type="NCBI Taxonomy" id="230812"/>
    <lineage>
        <taxon>Eukaryota</taxon>
        <taxon>Fungi</taxon>
        <taxon>Dikarya</taxon>
        <taxon>Basidiomycota</taxon>
        <taxon>Agaricomycotina</taxon>
        <taxon>Agaricomycetes</taxon>
        <taxon>Agaricomycetidae</taxon>
        <taxon>Agaricales</taxon>
        <taxon>Marasmiineae</taxon>
        <taxon>Mycenaceae</taxon>
        <taxon>Mycena</taxon>
    </lineage>
</organism>
<dbReference type="InterPro" id="IPR036770">
    <property type="entry name" value="Ankyrin_rpt-contain_sf"/>
</dbReference>